<evidence type="ECO:0000313" key="3">
    <source>
        <dbReference type="Proteomes" id="UP000700732"/>
    </source>
</evidence>
<dbReference type="Proteomes" id="UP000700732">
    <property type="component" value="Unassembled WGS sequence"/>
</dbReference>
<gene>
    <name evidence="2" type="ORF">FH603_1933</name>
</gene>
<dbReference type="PANTHER" id="PTHR30543:SF21">
    <property type="entry name" value="NAD(P)H-DEPENDENT FMN REDUCTASE LOT6"/>
    <property type="match status" value="1"/>
</dbReference>
<organism evidence="2 3">
    <name type="scientific">Spirosoma utsteinense</name>
    <dbReference type="NCBI Taxonomy" id="2585773"/>
    <lineage>
        <taxon>Bacteria</taxon>
        <taxon>Pseudomonadati</taxon>
        <taxon>Bacteroidota</taxon>
        <taxon>Cytophagia</taxon>
        <taxon>Cytophagales</taxon>
        <taxon>Cytophagaceae</taxon>
        <taxon>Spirosoma</taxon>
    </lineage>
</organism>
<dbReference type="Pfam" id="PF03358">
    <property type="entry name" value="FMN_red"/>
    <property type="match status" value="1"/>
</dbReference>
<dbReference type="EMBL" id="VFIA01000009">
    <property type="protein sequence ID" value="MBC3791431.1"/>
    <property type="molecule type" value="Genomic_DNA"/>
</dbReference>
<evidence type="ECO:0000259" key="1">
    <source>
        <dbReference type="Pfam" id="PF03358"/>
    </source>
</evidence>
<protein>
    <submittedName>
        <fullName evidence="2">NAD(P)H-dependent FMN reductase</fullName>
    </submittedName>
</protein>
<dbReference type="SUPFAM" id="SSF52218">
    <property type="entry name" value="Flavoproteins"/>
    <property type="match status" value="1"/>
</dbReference>
<reference evidence="2 3" key="1">
    <citation type="submission" date="2019-06" db="EMBL/GenBank/DDBJ databases">
        <title>Spirosoma utsteinense sp. nov. isolated from Antarctic ice-free soils.</title>
        <authorList>
            <person name="Tahon G."/>
        </authorList>
    </citation>
    <scope>NUCLEOTIDE SEQUENCE [LARGE SCALE GENOMIC DNA]</scope>
    <source>
        <strain evidence="2 3">LMG 31447</strain>
    </source>
</reference>
<dbReference type="PANTHER" id="PTHR30543">
    <property type="entry name" value="CHROMATE REDUCTASE"/>
    <property type="match status" value="1"/>
</dbReference>
<proteinExistence type="predicted"/>
<accession>A0ABR6W4B6</accession>
<dbReference type="InterPro" id="IPR050712">
    <property type="entry name" value="NAD(P)H-dep_reductase"/>
</dbReference>
<dbReference type="Gene3D" id="3.40.50.360">
    <property type="match status" value="1"/>
</dbReference>
<keyword evidence="3" id="KW-1185">Reference proteome</keyword>
<name>A0ABR6W4B6_9BACT</name>
<sequence length="177" mass="18941">MHILAISGSLRPASTNTSLLRTVARLVPAGVVVDLYDGLDDLPHFSPERDTDNPPATVTALRRCLREADAVLICTPEYAHGVPGVLKNMLDWVVSSGEFVNKPTGVITAATEGNFAHASLLETLRVMSARRVDGASVLIPFVRTKVDSDGHITDPPTSRAVQSLLDALLDAIQPHQS</sequence>
<dbReference type="InterPro" id="IPR029039">
    <property type="entry name" value="Flavoprotein-like_sf"/>
</dbReference>
<dbReference type="InterPro" id="IPR005025">
    <property type="entry name" value="FMN_Rdtase-like_dom"/>
</dbReference>
<feature type="domain" description="NADPH-dependent FMN reductase-like" evidence="1">
    <location>
        <begin position="1"/>
        <end position="140"/>
    </location>
</feature>
<comment type="caution">
    <text evidence="2">The sequence shown here is derived from an EMBL/GenBank/DDBJ whole genome shotgun (WGS) entry which is preliminary data.</text>
</comment>
<dbReference type="RefSeq" id="WP_186737232.1">
    <property type="nucleotide sequence ID" value="NZ_VFIA01000009.1"/>
</dbReference>
<evidence type="ECO:0000313" key="2">
    <source>
        <dbReference type="EMBL" id="MBC3791431.1"/>
    </source>
</evidence>